<keyword evidence="3" id="KW-1185">Reference proteome</keyword>
<evidence type="ECO:0000259" key="1">
    <source>
        <dbReference type="PROSITE" id="PS51677"/>
    </source>
</evidence>
<sequence>MIVERSEHLININTPPTSCLPVLYKGETENKIVALTFDDGPDGYYTPKILDILKEKNISATFFIIGDQVKMFPNVVKRIQQEGHAVGNHTWSHPNLFELTTTQLKNELQQTDEVIFSHTGIRTRLFRPPYGYYAKSDLQIIDKLGYKVIMWSIDTVDWSGKSSEEIVLKVNMEESPGAIILQHCFGAASGVLDGTVKALPVIIENLLEKGYEFVTMDQFV</sequence>
<evidence type="ECO:0000313" key="3">
    <source>
        <dbReference type="Proteomes" id="UP000481030"/>
    </source>
</evidence>
<gene>
    <name evidence="2" type="ORF">F7731_06135</name>
</gene>
<feature type="domain" description="NodB homology" evidence="1">
    <location>
        <begin position="31"/>
        <end position="214"/>
    </location>
</feature>
<dbReference type="SUPFAM" id="SSF88713">
    <property type="entry name" value="Glycoside hydrolase/deacetylase"/>
    <property type="match status" value="1"/>
</dbReference>
<dbReference type="InterPro" id="IPR050248">
    <property type="entry name" value="Polysacc_deacetylase_ArnD"/>
</dbReference>
<dbReference type="OrthoDB" id="9812065at2"/>
<name>A0A6L3VEX6_9BACI</name>
<dbReference type="PROSITE" id="PS51677">
    <property type="entry name" value="NODB"/>
    <property type="match status" value="1"/>
</dbReference>
<accession>A0A6L3VEX6</accession>
<dbReference type="Gene3D" id="3.20.20.370">
    <property type="entry name" value="Glycoside hydrolase/deacetylase"/>
    <property type="match status" value="1"/>
</dbReference>
<dbReference type="Pfam" id="PF01522">
    <property type="entry name" value="Polysacc_deac_1"/>
    <property type="match status" value="1"/>
</dbReference>
<evidence type="ECO:0000313" key="2">
    <source>
        <dbReference type="EMBL" id="KAB2337711.1"/>
    </source>
</evidence>
<dbReference type="GO" id="GO:0016810">
    <property type="term" value="F:hydrolase activity, acting on carbon-nitrogen (but not peptide) bonds"/>
    <property type="evidence" value="ECO:0007669"/>
    <property type="project" value="InterPro"/>
</dbReference>
<dbReference type="GO" id="GO:0005975">
    <property type="term" value="P:carbohydrate metabolic process"/>
    <property type="evidence" value="ECO:0007669"/>
    <property type="project" value="InterPro"/>
</dbReference>
<reference evidence="2 3" key="1">
    <citation type="journal article" date="2016" name="Antonie Van Leeuwenhoek">
        <title>Bacillus depressus sp. nov., isolated from soil of a sunflower field.</title>
        <authorList>
            <person name="Wei X."/>
            <person name="Xin D."/>
            <person name="Xin Y."/>
            <person name="Zhang H."/>
            <person name="Wang T."/>
            <person name="Zhang J."/>
        </authorList>
    </citation>
    <scope>NUCLEOTIDE SEQUENCE [LARGE SCALE GENOMIC DNA]</scope>
    <source>
        <strain evidence="2 3">BZ1</strain>
    </source>
</reference>
<dbReference type="InterPro" id="IPR002509">
    <property type="entry name" value="NODB_dom"/>
</dbReference>
<dbReference type="PANTHER" id="PTHR10587">
    <property type="entry name" value="GLYCOSYL TRANSFERASE-RELATED"/>
    <property type="match status" value="1"/>
</dbReference>
<comment type="caution">
    <text evidence="2">The sequence shown here is derived from an EMBL/GenBank/DDBJ whole genome shotgun (WGS) entry which is preliminary data.</text>
</comment>
<proteinExistence type="predicted"/>
<organism evidence="2 3">
    <name type="scientific">Cytobacillus depressus</name>
    <dbReference type="NCBI Taxonomy" id="1602942"/>
    <lineage>
        <taxon>Bacteria</taxon>
        <taxon>Bacillati</taxon>
        <taxon>Bacillota</taxon>
        <taxon>Bacilli</taxon>
        <taxon>Bacillales</taxon>
        <taxon>Bacillaceae</taxon>
        <taxon>Cytobacillus</taxon>
    </lineage>
</organism>
<dbReference type="EMBL" id="WBOS01000002">
    <property type="protein sequence ID" value="KAB2337711.1"/>
    <property type="molecule type" value="Genomic_DNA"/>
</dbReference>
<dbReference type="InterPro" id="IPR011330">
    <property type="entry name" value="Glyco_hydro/deAcase_b/a-brl"/>
</dbReference>
<dbReference type="Proteomes" id="UP000481030">
    <property type="component" value="Unassembled WGS sequence"/>
</dbReference>
<dbReference type="AlphaFoldDB" id="A0A6L3VEX6"/>
<protein>
    <submittedName>
        <fullName evidence="2">Polysaccharide deacetylase family protein</fullName>
    </submittedName>
</protein>
<dbReference type="CDD" id="cd10917">
    <property type="entry name" value="CE4_NodB_like_6s_7s"/>
    <property type="match status" value="1"/>
</dbReference>